<dbReference type="InterPro" id="IPR017853">
    <property type="entry name" value="GH"/>
</dbReference>
<sequence length="281" mass="33201">MRLKKKFIVYTLVFLLLGCQSQQQDTEKSVFSWHKQEVLNGKDDFFNTLQSFNVQNVYQYFSSDLTDDQIDSFINECSQQDISVYYLCGTPEYALSENYTQLSQEIERAKYISELTNENNIKGIVLDIEPYLLDEFEDDAKSIMSEFYDNLKQAYTLAKSYDLKTIVCIPYYYDTQNLTSFLENLLKDGCDGIAIMNYYQSHEAQHIQTEIELCQKYQKECINIFELSAPEDGITEENTYYDEGISLAMEHFQMIQENYDEYKLSLCFHDYHYLKELLENE</sequence>
<comment type="caution">
    <text evidence="2">The sequence shown here is derived from an EMBL/GenBank/DDBJ whole genome shotgun (WGS) entry which is preliminary data.</text>
</comment>
<reference evidence="3" key="1">
    <citation type="submission" date="2023-06" db="EMBL/GenBank/DDBJ databases">
        <title>Identification and characterization of horizontal gene transfer across gut microbiota members of farm animals based on homology search.</title>
        <authorList>
            <person name="Zeman M."/>
            <person name="Kubasova T."/>
            <person name="Jahodarova E."/>
            <person name="Nykrynova M."/>
            <person name="Rychlik I."/>
        </authorList>
    </citation>
    <scope>NUCLEOTIDE SEQUENCE [LARGE SCALE GENOMIC DNA]</scope>
    <source>
        <strain evidence="3">ET341</strain>
    </source>
</reference>
<dbReference type="SUPFAM" id="SSF51445">
    <property type="entry name" value="(Trans)glycosidases"/>
    <property type="match status" value="1"/>
</dbReference>
<accession>A0ABT7UKU6</accession>
<keyword evidence="1" id="KW-0732">Signal</keyword>
<evidence type="ECO:0000313" key="2">
    <source>
        <dbReference type="EMBL" id="MDM8196762.1"/>
    </source>
</evidence>
<evidence type="ECO:0000313" key="3">
    <source>
        <dbReference type="Proteomes" id="UP001529275"/>
    </source>
</evidence>
<dbReference type="Proteomes" id="UP001529275">
    <property type="component" value="Unassembled WGS sequence"/>
</dbReference>
<name>A0ABT7UKU6_9FIRM</name>
<evidence type="ECO:0008006" key="4">
    <source>
        <dbReference type="Google" id="ProtNLM"/>
    </source>
</evidence>
<feature type="signal peptide" evidence="1">
    <location>
        <begin position="1"/>
        <end position="23"/>
    </location>
</feature>
<keyword evidence="3" id="KW-1185">Reference proteome</keyword>
<evidence type="ECO:0000256" key="1">
    <source>
        <dbReference type="SAM" id="SignalP"/>
    </source>
</evidence>
<feature type="chain" id="PRO_5046863363" description="GH18 domain-containing protein" evidence="1">
    <location>
        <begin position="24"/>
        <end position="281"/>
    </location>
</feature>
<proteinExistence type="predicted"/>
<dbReference type="PROSITE" id="PS51257">
    <property type="entry name" value="PROKAR_LIPOPROTEIN"/>
    <property type="match status" value="1"/>
</dbReference>
<dbReference type="EMBL" id="JAUDCK010000053">
    <property type="protein sequence ID" value="MDM8196762.1"/>
    <property type="molecule type" value="Genomic_DNA"/>
</dbReference>
<dbReference type="RefSeq" id="WP_289528196.1">
    <property type="nucleotide sequence ID" value="NZ_JAUDCK010000053.1"/>
</dbReference>
<protein>
    <recommendedName>
        <fullName evidence="4">GH18 domain-containing protein</fullName>
    </recommendedName>
</protein>
<organism evidence="2 3">
    <name type="scientific">Massilimicrobiota timonensis</name>
    <dbReference type="NCBI Taxonomy" id="1776392"/>
    <lineage>
        <taxon>Bacteria</taxon>
        <taxon>Bacillati</taxon>
        <taxon>Bacillota</taxon>
        <taxon>Erysipelotrichia</taxon>
        <taxon>Erysipelotrichales</taxon>
        <taxon>Erysipelotrichaceae</taxon>
        <taxon>Massilimicrobiota</taxon>
    </lineage>
</organism>
<gene>
    <name evidence="2" type="ORF">QUV98_10585</name>
</gene>